<evidence type="ECO:0000313" key="1">
    <source>
        <dbReference type="EMBL" id="GBP19976.1"/>
    </source>
</evidence>
<name>A0A4C1U2B6_EUMVA</name>
<reference evidence="1 2" key="1">
    <citation type="journal article" date="2019" name="Commun. Biol.">
        <title>The bagworm genome reveals a unique fibroin gene that provides high tensile strength.</title>
        <authorList>
            <person name="Kono N."/>
            <person name="Nakamura H."/>
            <person name="Ohtoshi R."/>
            <person name="Tomita M."/>
            <person name="Numata K."/>
            <person name="Arakawa K."/>
        </authorList>
    </citation>
    <scope>NUCLEOTIDE SEQUENCE [LARGE SCALE GENOMIC DNA]</scope>
</reference>
<comment type="caution">
    <text evidence="1">The sequence shown here is derived from an EMBL/GenBank/DDBJ whole genome shotgun (WGS) entry which is preliminary data.</text>
</comment>
<accession>A0A4C1U2B6</accession>
<sequence length="105" mass="11612">MAPGLFSKEVPDIEHLPLLHANCNPDQYSGIEMTSGAGSRVERIDCEAEIESGSLDDGRIESETDWHQEQNRVIPVLFLTPIPFTILMNGQRDGDRSITTESGID</sequence>
<gene>
    <name evidence="1" type="ORF">EVAR_11366_1</name>
</gene>
<proteinExistence type="predicted"/>
<organism evidence="1 2">
    <name type="scientific">Eumeta variegata</name>
    <name type="common">Bagworm moth</name>
    <name type="synonym">Eumeta japonica</name>
    <dbReference type="NCBI Taxonomy" id="151549"/>
    <lineage>
        <taxon>Eukaryota</taxon>
        <taxon>Metazoa</taxon>
        <taxon>Ecdysozoa</taxon>
        <taxon>Arthropoda</taxon>
        <taxon>Hexapoda</taxon>
        <taxon>Insecta</taxon>
        <taxon>Pterygota</taxon>
        <taxon>Neoptera</taxon>
        <taxon>Endopterygota</taxon>
        <taxon>Lepidoptera</taxon>
        <taxon>Glossata</taxon>
        <taxon>Ditrysia</taxon>
        <taxon>Tineoidea</taxon>
        <taxon>Psychidae</taxon>
        <taxon>Oiketicinae</taxon>
        <taxon>Eumeta</taxon>
    </lineage>
</organism>
<dbReference type="AlphaFoldDB" id="A0A4C1U2B6"/>
<protein>
    <submittedName>
        <fullName evidence="1">Uncharacterized protein</fullName>
    </submittedName>
</protein>
<dbReference type="EMBL" id="BGZK01000113">
    <property type="protein sequence ID" value="GBP19976.1"/>
    <property type="molecule type" value="Genomic_DNA"/>
</dbReference>
<evidence type="ECO:0000313" key="2">
    <source>
        <dbReference type="Proteomes" id="UP000299102"/>
    </source>
</evidence>
<dbReference type="Proteomes" id="UP000299102">
    <property type="component" value="Unassembled WGS sequence"/>
</dbReference>
<keyword evidence="2" id="KW-1185">Reference proteome</keyword>